<dbReference type="PRINTS" id="PR00149">
    <property type="entry name" value="FUMRATELYASE"/>
</dbReference>
<reference evidence="17 18" key="1">
    <citation type="submission" date="2006-04" db="EMBL/GenBank/DDBJ databases">
        <authorList>
            <person name="Seshadri R."/>
            <person name="Federici B.A."/>
        </authorList>
    </citation>
    <scope>NUCLEOTIDE SEQUENCE [LARGE SCALE GENOMIC DNA]</scope>
</reference>
<evidence type="ECO:0000256" key="5">
    <source>
        <dbReference type="ARBA" id="ARBA00017058"/>
    </source>
</evidence>
<dbReference type="InterPro" id="IPR008948">
    <property type="entry name" value="L-Aspartase-like"/>
</dbReference>
<protein>
    <recommendedName>
        <fullName evidence="5 12">Adenylosuccinate lyase</fullName>
        <shortName evidence="13">ASL</shortName>
        <ecNumber evidence="4 12">4.3.2.2</ecNumber>
    </recommendedName>
    <alternativeName>
        <fullName evidence="10 13">Adenylosuccinase</fullName>
    </alternativeName>
</protein>
<dbReference type="PANTHER" id="PTHR43411">
    <property type="entry name" value="ADENYLOSUCCINATE LYASE"/>
    <property type="match status" value="1"/>
</dbReference>
<evidence type="ECO:0000259" key="15">
    <source>
        <dbReference type="Pfam" id="PF08328"/>
    </source>
</evidence>
<evidence type="ECO:0000256" key="8">
    <source>
        <dbReference type="ARBA" id="ARBA00024477"/>
    </source>
</evidence>
<comment type="catalytic activity">
    <reaction evidence="8">
        <text>(2S)-2-[5-amino-1-(5-phospho-beta-D-ribosyl)imidazole-4-carboxamido]succinate = 5-amino-1-(5-phospho-beta-D-ribosyl)imidazole-4-carboxamide + fumarate</text>
        <dbReference type="Rhea" id="RHEA:23920"/>
        <dbReference type="ChEBI" id="CHEBI:29806"/>
        <dbReference type="ChEBI" id="CHEBI:58443"/>
        <dbReference type="ChEBI" id="CHEBI:58475"/>
        <dbReference type="EC" id="4.3.2.2"/>
    </reaction>
    <physiologicalReaction direction="left-to-right" evidence="8">
        <dbReference type="Rhea" id="RHEA:23921"/>
    </physiologicalReaction>
</comment>
<comment type="similarity">
    <text evidence="3 13">Belongs to the lyase 1 family. Adenylosuccinate lyase subfamily.</text>
</comment>
<keyword evidence="6 13" id="KW-0658">Purine biosynthesis</keyword>
<dbReference type="RefSeq" id="WP_006035407.1">
    <property type="nucleotide sequence ID" value="NZ_AAQJ02000001.1"/>
</dbReference>
<evidence type="ECO:0000256" key="1">
    <source>
        <dbReference type="ARBA" id="ARBA00004706"/>
    </source>
</evidence>
<comment type="pathway">
    <text evidence="1 13">Purine metabolism; IMP biosynthesis via de novo pathway; 5-amino-1-(5-phospho-D-ribosyl)imidazole-4-carboxamide from 5-amino-1-(5-phospho-D-ribosyl)imidazole-4-carboxylate: step 2/2.</text>
</comment>
<dbReference type="Proteomes" id="UP000054075">
    <property type="component" value="Unassembled WGS sequence"/>
</dbReference>
<dbReference type="GO" id="GO:0004018">
    <property type="term" value="F:N6-(1,2-dicarboxyethyl)AMP AMP-lyase (fumarate-forming) activity"/>
    <property type="evidence" value="ECO:0007669"/>
    <property type="project" value="UniProtKB-UniRule"/>
</dbReference>
<dbReference type="STRING" id="59196.RICGR_1411"/>
<dbReference type="InterPro" id="IPR047136">
    <property type="entry name" value="PurB_bact"/>
</dbReference>
<dbReference type="PROSITE" id="PS00163">
    <property type="entry name" value="FUMARATE_LYASES"/>
    <property type="match status" value="1"/>
</dbReference>
<dbReference type="NCBIfam" id="NF006764">
    <property type="entry name" value="PRK09285.1"/>
    <property type="match status" value="1"/>
</dbReference>
<evidence type="ECO:0000313" key="17">
    <source>
        <dbReference type="EMBL" id="EDP46835.1"/>
    </source>
</evidence>
<evidence type="ECO:0000256" key="11">
    <source>
        <dbReference type="ARBA" id="ARBA00049115"/>
    </source>
</evidence>
<evidence type="ECO:0000256" key="7">
    <source>
        <dbReference type="ARBA" id="ARBA00023239"/>
    </source>
</evidence>
<sequence length="456" mass="52498">MQLNSLTAISPIDGRYSDKTDSLRCLCSEYGLFYFRVLIEIRWLQTLAHEPHIKEIPKFSLKSQQQLEAIIEKFSLKDAEKIKTLEKTTRHDIKAVEYFLKEKLTKIPSLKPIREFVHFACTSEDINNLSYALMLKEVRTQHLLPAIQKLITCLKKYAHRYASHPMLSRTHGQPAVPTTMGKELANFANRLIEQKKLLMAIKLRGKFNGAIGNYNAHRIAYPDINWPALSKKFVTRLNLDWNAYTTQIEPHDTIAEYCDNLKRINNIFINLAADCWGYISLGYFKQNTEPGEIGSSTMPHKINPIDFENAEGNLSLANSLYQHFSRTLPISRWQRDLRDSTLLRNLGSAFAYTLIGYNSLLCGLKKISVDDTKLLEDLNQHWEILAEAIQTVLRRYSANLPYEQLKQLTQGKKVDQKMLHQFINDLKIPNHAKKRLLQLSPTNYLGYATELAQSIG</sequence>
<evidence type="ECO:0000256" key="9">
    <source>
        <dbReference type="ARBA" id="ARBA00025012"/>
    </source>
</evidence>
<dbReference type="Pfam" id="PF00206">
    <property type="entry name" value="Lyase_1"/>
    <property type="match status" value="1"/>
</dbReference>
<dbReference type="UniPathway" id="UPA00075">
    <property type="reaction ID" value="UER00336"/>
</dbReference>
<comment type="function">
    <text evidence="9">Catalyzes two reactions in de novo purine nucleotide biosynthesis. Catalyzes the breakdown of 5-aminoimidazole- (N-succinylocarboxamide) ribotide (SAICAR or 2-[5-amino-1-(5-phospho-beta-D-ribosyl)imidazole-4-carboxamido]succinate) to 5-aminoimidazole-4-carboxamide ribotide (AICAR or 5-amino-1-(5-phospho-beta-D-ribosyl)imidazole-4-carboxamide) and fumarate, and of adenylosuccinate (ADS or N(6)-(1,2-dicarboxyethyl)-AMP) to adenosine monophosphate (AMP) and fumarate.</text>
</comment>
<dbReference type="SUPFAM" id="SSF48557">
    <property type="entry name" value="L-aspartase-like"/>
    <property type="match status" value="1"/>
</dbReference>
<dbReference type="UniPathway" id="UPA00074">
    <property type="reaction ID" value="UER00132"/>
</dbReference>
<comment type="catalytic activity">
    <reaction evidence="11">
        <text>N(6)-(1,2-dicarboxyethyl)-AMP = fumarate + AMP</text>
        <dbReference type="Rhea" id="RHEA:16853"/>
        <dbReference type="ChEBI" id="CHEBI:29806"/>
        <dbReference type="ChEBI" id="CHEBI:57567"/>
        <dbReference type="ChEBI" id="CHEBI:456215"/>
        <dbReference type="EC" id="4.3.2.2"/>
    </reaction>
    <physiologicalReaction direction="left-to-right" evidence="11">
        <dbReference type="Rhea" id="RHEA:16854"/>
    </physiologicalReaction>
</comment>
<dbReference type="GO" id="GO:0006189">
    <property type="term" value="P:'de novo' IMP biosynthetic process"/>
    <property type="evidence" value="ECO:0007669"/>
    <property type="project" value="UniProtKB-UniPathway"/>
</dbReference>
<name>A8PQ13_9COXI</name>
<evidence type="ECO:0000256" key="4">
    <source>
        <dbReference type="ARBA" id="ARBA00012339"/>
    </source>
</evidence>
<evidence type="ECO:0000313" key="16">
    <source>
        <dbReference type="EMBL" id="EDP46429.1"/>
    </source>
</evidence>
<evidence type="ECO:0000256" key="3">
    <source>
        <dbReference type="ARBA" id="ARBA00008273"/>
    </source>
</evidence>
<dbReference type="NCBIfam" id="TIGR00928">
    <property type="entry name" value="purB"/>
    <property type="match status" value="1"/>
</dbReference>
<evidence type="ECO:0000256" key="12">
    <source>
        <dbReference type="NCBIfam" id="TIGR00928"/>
    </source>
</evidence>
<evidence type="ECO:0000256" key="6">
    <source>
        <dbReference type="ARBA" id="ARBA00022755"/>
    </source>
</evidence>
<evidence type="ECO:0000256" key="2">
    <source>
        <dbReference type="ARBA" id="ARBA00004734"/>
    </source>
</evidence>
<dbReference type="Gene3D" id="1.10.275.10">
    <property type="entry name" value="Fumarase/aspartase (N-terminal domain)"/>
    <property type="match status" value="1"/>
</dbReference>
<dbReference type="PANTHER" id="PTHR43411:SF1">
    <property type="entry name" value="ADENYLOSUCCINATE LYASE"/>
    <property type="match status" value="1"/>
</dbReference>
<evidence type="ECO:0000256" key="13">
    <source>
        <dbReference type="RuleBase" id="RU361172"/>
    </source>
</evidence>
<dbReference type="InterPro" id="IPR000362">
    <property type="entry name" value="Fumarate_lyase_fam"/>
</dbReference>
<dbReference type="Gene3D" id="1.20.200.10">
    <property type="entry name" value="Fumarase/aspartase (Central domain)"/>
    <property type="match status" value="1"/>
</dbReference>
<reference evidence="17 18" key="2">
    <citation type="submission" date="2007-10" db="EMBL/GenBank/DDBJ databases">
        <authorList>
            <person name="Myers G.S."/>
        </authorList>
    </citation>
    <scope>NUCLEOTIDE SEQUENCE [LARGE SCALE GENOMIC DNA]</scope>
</reference>
<comment type="caution">
    <text evidence="17">The sequence shown here is derived from an EMBL/GenBank/DDBJ whole genome shotgun (WGS) entry which is preliminary data.</text>
</comment>
<dbReference type="InterPro" id="IPR013539">
    <property type="entry name" value="PurB_C"/>
</dbReference>
<keyword evidence="7 13" id="KW-0456">Lyase</keyword>
<dbReference type="InterPro" id="IPR022761">
    <property type="entry name" value="Fumarate_lyase_N"/>
</dbReference>
<gene>
    <name evidence="17" type="primary">purB</name>
    <name evidence="17" type="ORF">RICGR_1411</name>
    <name evidence="16" type="ORF">RICGR_1550</name>
</gene>
<dbReference type="EC" id="4.3.2.2" evidence="4 12"/>
<feature type="domain" description="Adenylosuccinate lyase PurB C-terminal" evidence="15">
    <location>
        <begin position="331"/>
        <end position="445"/>
    </location>
</feature>
<comment type="pathway">
    <text evidence="2 13">Purine metabolism; AMP biosynthesis via de novo pathway; AMP from IMP: step 2/2.</text>
</comment>
<evidence type="ECO:0000256" key="10">
    <source>
        <dbReference type="ARBA" id="ARBA00030717"/>
    </source>
</evidence>
<dbReference type="Gene3D" id="1.10.40.30">
    <property type="entry name" value="Fumarase/aspartase (C-terminal domain)"/>
    <property type="match status" value="1"/>
</dbReference>
<accession>A8PQ13</accession>
<evidence type="ECO:0000313" key="18">
    <source>
        <dbReference type="Proteomes" id="UP000054075"/>
    </source>
</evidence>
<organism evidence="17 18">
    <name type="scientific">Rickettsiella grylli</name>
    <dbReference type="NCBI Taxonomy" id="59196"/>
    <lineage>
        <taxon>Bacteria</taxon>
        <taxon>Pseudomonadati</taxon>
        <taxon>Pseudomonadota</taxon>
        <taxon>Gammaproteobacteria</taxon>
        <taxon>Legionellales</taxon>
        <taxon>Coxiellaceae</taxon>
        <taxon>Rickettsiella</taxon>
    </lineage>
</organism>
<dbReference type="InterPro" id="IPR024083">
    <property type="entry name" value="Fumarase/histidase_N"/>
</dbReference>
<dbReference type="AlphaFoldDB" id="A8PQ13"/>
<dbReference type="GO" id="GO:0005829">
    <property type="term" value="C:cytosol"/>
    <property type="evidence" value="ECO:0007669"/>
    <property type="project" value="TreeGrafter"/>
</dbReference>
<dbReference type="Pfam" id="PF08328">
    <property type="entry name" value="ASL_C"/>
    <property type="match status" value="1"/>
</dbReference>
<proteinExistence type="inferred from homology"/>
<dbReference type="OrthoDB" id="9768878at2"/>
<evidence type="ECO:0000259" key="14">
    <source>
        <dbReference type="Pfam" id="PF00206"/>
    </source>
</evidence>
<dbReference type="InterPro" id="IPR020557">
    <property type="entry name" value="Fumarate_lyase_CS"/>
</dbReference>
<dbReference type="EMBL" id="AAQJ02000001">
    <property type="protein sequence ID" value="EDP46835.1"/>
    <property type="molecule type" value="Genomic_DNA"/>
</dbReference>
<dbReference type="CDD" id="cd01598">
    <property type="entry name" value="PurB"/>
    <property type="match status" value="1"/>
</dbReference>
<feature type="domain" description="Fumarate lyase N-terminal" evidence="14">
    <location>
        <begin position="14"/>
        <end position="312"/>
    </location>
</feature>
<dbReference type="GO" id="GO:0044208">
    <property type="term" value="P:'de novo' AMP biosynthetic process"/>
    <property type="evidence" value="ECO:0007669"/>
    <property type="project" value="UniProtKB-UniPathway"/>
</dbReference>
<dbReference type="EMBL" id="AAQJ02000001">
    <property type="protein sequence ID" value="EDP46429.1"/>
    <property type="molecule type" value="Genomic_DNA"/>
</dbReference>
<keyword evidence="18" id="KW-1185">Reference proteome</keyword>
<dbReference type="InterPro" id="IPR004769">
    <property type="entry name" value="Pur_lyase"/>
</dbReference>
<dbReference type="eggNOG" id="COG0015">
    <property type="taxonomic scope" value="Bacteria"/>
</dbReference>